<keyword evidence="6" id="KW-0472">Membrane</keyword>
<evidence type="ECO:0000256" key="2">
    <source>
        <dbReference type="ARBA" id="ARBA00022729"/>
    </source>
</evidence>
<dbReference type="AlphaFoldDB" id="A0A914DVF8"/>
<dbReference type="SMART" id="SM00082">
    <property type="entry name" value="LRRCT"/>
    <property type="match status" value="1"/>
</dbReference>
<evidence type="ECO:0000259" key="9">
    <source>
        <dbReference type="SMART" id="SM00082"/>
    </source>
</evidence>
<evidence type="ECO:0000256" key="1">
    <source>
        <dbReference type="ARBA" id="ARBA00022614"/>
    </source>
</evidence>
<sequence>MKKIIKRISSLLSLLLIVHFCDGYCPPGCTCSDQLRNVTCDNANLTSIPILLNPLLRSLSLVNTRIRNLDPYSIGIYQELEFLDLSKNGIVELPIGFLNELSQLKELRFQNNRLKVVDDQIFRKLSQLQRLDLSHNEIEQIMPRAFNDLTELTWLNLSSNQIHMLEPSALAGLSELVELDFANNRLSRLTSDMFSHLPAIRVMNLSRNLLFKIPDSLFSKQRELNQLDLSSNIITDIEPHAFANLQSIVSIDLSKNLLTNIPLKNWPFLHHLKILDLSYNRFSSIPTSAFDGLRSLNRLKVSNIKELESIQANAFVGLDSLNYVDISNSPSLAYFDAYAFEHPNAIRHFDISNNALTTLDSNLLNWDQLVTLDLAGNPWNCDCKLNRFLPMTLARTRPVITAYCATPEQMFNVPVEDAVSAYCTSLSETALTIIAVGGFLLLLTLIMLLLFCLRSRLPCRSTRSNNSRLPLYATGSSFTDSLTYDKTFDPLLAAQTRIYHQKPPRLPSTDNEESNEYYSSILFHPISQENASTMFRQLPPGNISPRGIYTYGRAPLIPPQMPPPPPPPIPPENGYRVISSYPPMTEL</sequence>
<evidence type="ECO:0000259" key="8">
    <source>
        <dbReference type="SMART" id="SM00013"/>
    </source>
</evidence>
<evidence type="ECO:0000313" key="11">
    <source>
        <dbReference type="WBParaSite" id="ACRNAN_scaffold41.g29001.t1"/>
    </source>
</evidence>
<dbReference type="SUPFAM" id="SSF52058">
    <property type="entry name" value="L domain-like"/>
    <property type="match status" value="1"/>
</dbReference>
<evidence type="ECO:0000256" key="3">
    <source>
        <dbReference type="ARBA" id="ARBA00022737"/>
    </source>
</evidence>
<dbReference type="PROSITE" id="PS51450">
    <property type="entry name" value="LRR"/>
    <property type="match status" value="4"/>
</dbReference>
<dbReference type="InterPro" id="IPR003591">
    <property type="entry name" value="Leu-rich_rpt_typical-subtyp"/>
</dbReference>
<evidence type="ECO:0000256" key="7">
    <source>
        <dbReference type="SAM" id="SignalP"/>
    </source>
</evidence>
<dbReference type="InterPro" id="IPR032675">
    <property type="entry name" value="LRR_dom_sf"/>
</dbReference>
<evidence type="ECO:0000313" key="10">
    <source>
        <dbReference type="Proteomes" id="UP000887540"/>
    </source>
</evidence>
<dbReference type="SMART" id="SM00369">
    <property type="entry name" value="LRR_TYP"/>
    <property type="match status" value="9"/>
</dbReference>
<keyword evidence="6" id="KW-0812">Transmembrane</keyword>
<organism evidence="10 11">
    <name type="scientific">Acrobeloides nanus</name>
    <dbReference type="NCBI Taxonomy" id="290746"/>
    <lineage>
        <taxon>Eukaryota</taxon>
        <taxon>Metazoa</taxon>
        <taxon>Ecdysozoa</taxon>
        <taxon>Nematoda</taxon>
        <taxon>Chromadorea</taxon>
        <taxon>Rhabditida</taxon>
        <taxon>Tylenchina</taxon>
        <taxon>Cephalobomorpha</taxon>
        <taxon>Cephaloboidea</taxon>
        <taxon>Cephalobidae</taxon>
        <taxon>Acrobeloides</taxon>
    </lineage>
</organism>
<keyword evidence="6" id="KW-1133">Transmembrane helix</keyword>
<dbReference type="Pfam" id="PF01462">
    <property type="entry name" value="LRRNT"/>
    <property type="match status" value="1"/>
</dbReference>
<keyword evidence="3" id="KW-0677">Repeat</keyword>
<dbReference type="InterPro" id="IPR000372">
    <property type="entry name" value="LRRNT"/>
</dbReference>
<name>A0A914DVF8_9BILA</name>
<evidence type="ECO:0000256" key="4">
    <source>
        <dbReference type="ARBA" id="ARBA00023180"/>
    </source>
</evidence>
<dbReference type="SMART" id="SM00013">
    <property type="entry name" value="LRRNT"/>
    <property type="match status" value="1"/>
</dbReference>
<dbReference type="FunFam" id="3.80.10.10:FF:000770">
    <property type="entry name" value="Uncharacterized protein"/>
    <property type="match status" value="1"/>
</dbReference>
<feature type="region of interest" description="Disordered" evidence="5">
    <location>
        <begin position="561"/>
        <end position="587"/>
    </location>
</feature>
<feature type="domain" description="LRRNT" evidence="8">
    <location>
        <begin position="24"/>
        <end position="58"/>
    </location>
</feature>
<keyword evidence="4" id="KW-0325">Glycoprotein</keyword>
<dbReference type="InterPro" id="IPR000483">
    <property type="entry name" value="Cys-rich_flank_reg_C"/>
</dbReference>
<dbReference type="PANTHER" id="PTHR24373:SF387">
    <property type="entry name" value="LEUCINE-RICH REPEATS AND IMMUNOGLOBULIN-LIKE DOMAINS PROTEIN SMA-10"/>
    <property type="match status" value="1"/>
</dbReference>
<proteinExistence type="predicted"/>
<feature type="domain" description="LRRCT" evidence="9">
    <location>
        <begin position="377"/>
        <end position="424"/>
    </location>
</feature>
<dbReference type="Gene3D" id="3.80.10.10">
    <property type="entry name" value="Ribonuclease Inhibitor"/>
    <property type="match status" value="3"/>
</dbReference>
<keyword evidence="2 7" id="KW-0732">Signal</keyword>
<accession>A0A914DVF8</accession>
<feature type="signal peptide" evidence="7">
    <location>
        <begin position="1"/>
        <end position="23"/>
    </location>
</feature>
<keyword evidence="10" id="KW-1185">Reference proteome</keyword>
<evidence type="ECO:0000256" key="5">
    <source>
        <dbReference type="SAM" id="MobiDB-lite"/>
    </source>
</evidence>
<reference evidence="11" key="1">
    <citation type="submission" date="2022-11" db="UniProtKB">
        <authorList>
            <consortium name="WormBaseParasite"/>
        </authorList>
    </citation>
    <scope>IDENTIFICATION</scope>
</reference>
<dbReference type="PANTHER" id="PTHR24373">
    <property type="entry name" value="SLIT RELATED LEUCINE-RICH REPEAT NEURONAL PROTEIN"/>
    <property type="match status" value="1"/>
</dbReference>
<dbReference type="GO" id="GO:0031012">
    <property type="term" value="C:extracellular matrix"/>
    <property type="evidence" value="ECO:0007669"/>
    <property type="project" value="TreeGrafter"/>
</dbReference>
<feature type="compositionally biased region" description="Pro residues" evidence="5">
    <location>
        <begin position="561"/>
        <end position="571"/>
    </location>
</feature>
<dbReference type="WBParaSite" id="ACRNAN_scaffold41.g29001.t1">
    <property type="protein sequence ID" value="ACRNAN_scaffold41.g29001.t1"/>
    <property type="gene ID" value="ACRNAN_scaffold41.g29001"/>
</dbReference>
<evidence type="ECO:0000256" key="6">
    <source>
        <dbReference type="SAM" id="Phobius"/>
    </source>
</evidence>
<dbReference type="Pfam" id="PF13855">
    <property type="entry name" value="LRR_8"/>
    <property type="match status" value="3"/>
</dbReference>
<feature type="chain" id="PRO_5036766925" evidence="7">
    <location>
        <begin position="24"/>
        <end position="587"/>
    </location>
</feature>
<dbReference type="Proteomes" id="UP000887540">
    <property type="component" value="Unplaced"/>
</dbReference>
<protein>
    <submittedName>
        <fullName evidence="11">Uncharacterized protein</fullName>
    </submittedName>
</protein>
<dbReference type="GO" id="GO:0005615">
    <property type="term" value="C:extracellular space"/>
    <property type="evidence" value="ECO:0007669"/>
    <property type="project" value="TreeGrafter"/>
</dbReference>
<feature type="transmembrane region" description="Helical" evidence="6">
    <location>
        <begin position="430"/>
        <end position="453"/>
    </location>
</feature>
<keyword evidence="1" id="KW-0433">Leucine-rich repeat</keyword>
<dbReference type="InterPro" id="IPR001611">
    <property type="entry name" value="Leu-rich_rpt"/>
</dbReference>
<dbReference type="InterPro" id="IPR050328">
    <property type="entry name" value="Dev_Immune_Receptor"/>
</dbReference>